<dbReference type="GO" id="GO:0005524">
    <property type="term" value="F:ATP binding"/>
    <property type="evidence" value="ECO:0007669"/>
    <property type="project" value="UniProtKB-KW"/>
</dbReference>
<reference evidence="10 11" key="1">
    <citation type="submission" date="2018-06" db="EMBL/GenBank/DDBJ databases">
        <title>Comparative analysis of microorganisms from saline springs in Andes Mountain Range, Colombia.</title>
        <authorList>
            <person name="Rubin E."/>
        </authorList>
    </citation>
    <scope>NUCLEOTIDE SEQUENCE [LARGE SCALE GENOMIC DNA]</scope>
    <source>
        <strain evidence="10 11">USBA-857</strain>
    </source>
</reference>
<evidence type="ECO:0000256" key="2">
    <source>
        <dbReference type="ARBA" id="ARBA00022519"/>
    </source>
</evidence>
<gene>
    <name evidence="10" type="ORF">BCL93_102213</name>
</gene>
<comment type="caution">
    <text evidence="10">The sequence shown here is derived from an EMBL/GenBank/DDBJ whole genome shotgun (WGS) entry which is preliminary data.</text>
</comment>
<dbReference type="GO" id="GO:0016791">
    <property type="term" value="F:phosphatase activity"/>
    <property type="evidence" value="ECO:0007669"/>
    <property type="project" value="InterPro"/>
</dbReference>
<keyword evidence="8" id="KW-0902">Two-component regulatory system</keyword>
<evidence type="ECO:0000256" key="5">
    <source>
        <dbReference type="ARBA" id="ARBA00022741"/>
    </source>
</evidence>
<dbReference type="Gene3D" id="3.30.450.20">
    <property type="entry name" value="PAS domain"/>
    <property type="match status" value="2"/>
</dbReference>
<evidence type="ECO:0000256" key="6">
    <source>
        <dbReference type="ARBA" id="ARBA00022777"/>
    </source>
</evidence>
<dbReference type="EMBL" id="QLSX01000002">
    <property type="protein sequence ID" value="RAR63474.1"/>
    <property type="molecule type" value="Genomic_DNA"/>
</dbReference>
<dbReference type="InterPro" id="IPR000014">
    <property type="entry name" value="PAS"/>
</dbReference>
<evidence type="ECO:0000256" key="8">
    <source>
        <dbReference type="ARBA" id="ARBA00023012"/>
    </source>
</evidence>
<name>A0A328XWJ4_9GAMM</name>
<dbReference type="OrthoDB" id="8416215at2"/>
<dbReference type="InterPro" id="IPR029151">
    <property type="entry name" value="Sensor-like_sf"/>
</dbReference>
<dbReference type="GO" id="GO:0005886">
    <property type="term" value="C:plasma membrane"/>
    <property type="evidence" value="ECO:0007669"/>
    <property type="project" value="UniProtKB-SubCell"/>
</dbReference>
<dbReference type="Proteomes" id="UP000249700">
    <property type="component" value="Unassembled WGS sequence"/>
</dbReference>
<dbReference type="GO" id="GO:0006355">
    <property type="term" value="P:regulation of DNA-templated transcription"/>
    <property type="evidence" value="ECO:0007669"/>
    <property type="project" value="InterPro"/>
</dbReference>
<dbReference type="InterPro" id="IPR013767">
    <property type="entry name" value="PAS_fold"/>
</dbReference>
<proteinExistence type="predicted"/>
<dbReference type="PANTHER" id="PTHR44757">
    <property type="entry name" value="DIGUANYLATE CYCLASE DGCP"/>
    <property type="match status" value="1"/>
</dbReference>
<feature type="domain" description="PAS" evidence="9">
    <location>
        <begin position="471"/>
        <end position="526"/>
    </location>
</feature>
<keyword evidence="2" id="KW-1003">Cell membrane</keyword>
<sequence length="576" mass="65274">MRTWRFSRLLLALVLAMLAGVSLTLLTTAYLGAERALKQEAEQAHTRDQRMLDSVVESHFRNISQYSEEVSQSAALERALVLDDNALLDQVMHGLMRDSYSRYIDAMVIEHHGQFQAAPNVSLLNLKLPLEALSRSEPRLGRWVTVDADIGPDTQKKHYSLLRLTLPVVEPRLGEVVGRLHTFVLLNDNFWILNELQSMFGARAIALSQGGTILDSLESGANALQQLNALKASDDEVRITPAGILREHVLRVDRSEAYRVLTALPSDSYHALRDVYTTNLGYASLMVVAFGVIMMLVINRLTSSALGNLTRYAEQMPDSGAPQPFKDGRFEEFTRVGRAFEEMLRRIHERDKYLAGIIEHSPDLIFLKDLDHRYCLVNQQYAKALNTTPQQLLGRPMWEVLDHEIMEYALAMDRHVLLSCEPVKYKQVLKTRSGARSFLFSKFPITDDHGAPYLIGGIATDITDIEQTEEELDLAKEVLAETRDAAIVLDDQQQVLISNSAFAEMSGFSKEEASSAMRLFLMVHPDLVDMLDQGKRWEKACQFERRDGQLRTVRVTANGVIREERRRYVILFREIA</sequence>
<dbReference type="PROSITE" id="PS50112">
    <property type="entry name" value="PAS"/>
    <property type="match status" value="2"/>
</dbReference>
<evidence type="ECO:0000256" key="3">
    <source>
        <dbReference type="ARBA" id="ARBA00022553"/>
    </source>
</evidence>
<evidence type="ECO:0000313" key="10">
    <source>
        <dbReference type="EMBL" id="RAR63474.1"/>
    </source>
</evidence>
<evidence type="ECO:0000256" key="7">
    <source>
        <dbReference type="ARBA" id="ARBA00022840"/>
    </source>
</evidence>
<dbReference type="CDD" id="cd00130">
    <property type="entry name" value="PAS"/>
    <property type="match status" value="2"/>
</dbReference>
<keyword evidence="4" id="KW-0808">Transferase</keyword>
<dbReference type="InterPro" id="IPR043056">
    <property type="entry name" value="LuxQ-periplasm_N"/>
</dbReference>
<evidence type="ECO:0000256" key="4">
    <source>
        <dbReference type="ARBA" id="ARBA00022679"/>
    </source>
</evidence>
<dbReference type="Pfam" id="PF09308">
    <property type="entry name" value="LuxQ-periplasm"/>
    <property type="match status" value="1"/>
</dbReference>
<keyword evidence="7" id="KW-0067">ATP-binding</keyword>
<keyword evidence="5" id="KW-0547">Nucleotide-binding</keyword>
<evidence type="ECO:0000256" key="1">
    <source>
        <dbReference type="ARBA" id="ARBA00004429"/>
    </source>
</evidence>
<keyword evidence="2" id="KW-0997">Cell inner membrane</keyword>
<dbReference type="SUPFAM" id="SSF55785">
    <property type="entry name" value="PYP-like sensor domain (PAS domain)"/>
    <property type="match status" value="2"/>
</dbReference>
<accession>A0A328XWJ4</accession>
<dbReference type="RefSeq" id="WP_112053794.1">
    <property type="nucleotide sequence ID" value="NZ_QLSX01000002.1"/>
</dbReference>
<dbReference type="SUPFAM" id="SSF103190">
    <property type="entry name" value="Sensory domain-like"/>
    <property type="match status" value="1"/>
</dbReference>
<evidence type="ECO:0000313" key="11">
    <source>
        <dbReference type="Proteomes" id="UP000249700"/>
    </source>
</evidence>
<dbReference type="GO" id="GO:0004673">
    <property type="term" value="F:protein histidine kinase activity"/>
    <property type="evidence" value="ECO:0007669"/>
    <property type="project" value="InterPro"/>
</dbReference>
<dbReference type="InterPro" id="IPR013656">
    <property type="entry name" value="PAS_4"/>
</dbReference>
<evidence type="ECO:0000259" key="9">
    <source>
        <dbReference type="PROSITE" id="PS50112"/>
    </source>
</evidence>
<organism evidence="10 11">
    <name type="scientific">Onishia taeanensis</name>
    <dbReference type="NCBI Taxonomy" id="284577"/>
    <lineage>
        <taxon>Bacteria</taxon>
        <taxon>Pseudomonadati</taxon>
        <taxon>Pseudomonadota</taxon>
        <taxon>Gammaproteobacteria</taxon>
        <taxon>Oceanospirillales</taxon>
        <taxon>Halomonadaceae</taxon>
        <taxon>Onishia</taxon>
    </lineage>
</organism>
<keyword evidence="6" id="KW-0418">Kinase</keyword>
<dbReference type="Pfam" id="PF00989">
    <property type="entry name" value="PAS"/>
    <property type="match status" value="1"/>
</dbReference>
<dbReference type="InterPro" id="IPR035965">
    <property type="entry name" value="PAS-like_dom_sf"/>
</dbReference>
<dbReference type="NCBIfam" id="TIGR00229">
    <property type="entry name" value="sensory_box"/>
    <property type="match status" value="2"/>
</dbReference>
<dbReference type="Pfam" id="PF08448">
    <property type="entry name" value="PAS_4"/>
    <property type="match status" value="1"/>
</dbReference>
<protein>
    <submittedName>
        <fullName evidence="10">PAS domain S-box-containing protein</fullName>
    </submittedName>
</protein>
<dbReference type="AlphaFoldDB" id="A0A328XWJ4"/>
<comment type="subcellular location">
    <subcellularLocation>
        <location evidence="1">Cell inner membrane</location>
        <topology evidence="1">Multi-pass membrane protein</topology>
    </subcellularLocation>
</comment>
<keyword evidence="2" id="KW-0472">Membrane</keyword>
<dbReference type="PANTHER" id="PTHR44757:SF2">
    <property type="entry name" value="BIOFILM ARCHITECTURE MAINTENANCE PROTEIN MBAA"/>
    <property type="match status" value="1"/>
</dbReference>
<feature type="domain" description="PAS" evidence="9">
    <location>
        <begin position="350"/>
        <end position="404"/>
    </location>
</feature>
<dbReference type="SMART" id="SM00091">
    <property type="entry name" value="PAS"/>
    <property type="match status" value="2"/>
</dbReference>
<dbReference type="InterPro" id="IPR052155">
    <property type="entry name" value="Biofilm_reg_signaling"/>
</dbReference>
<dbReference type="Gene3D" id="3.30.450.220">
    <property type="entry name" value="LuxQ periplasmic domain, N-terminal subdomain"/>
    <property type="match status" value="1"/>
</dbReference>
<dbReference type="InterPro" id="IPR015387">
    <property type="entry name" value="LuxQ-periplasm_dom"/>
</dbReference>
<keyword evidence="3" id="KW-0597">Phosphoprotein</keyword>
<dbReference type="GO" id="GO:0000160">
    <property type="term" value="P:phosphorelay signal transduction system"/>
    <property type="evidence" value="ECO:0007669"/>
    <property type="project" value="UniProtKB-KW"/>
</dbReference>